<evidence type="ECO:0000256" key="9">
    <source>
        <dbReference type="ARBA" id="ARBA00022946"/>
    </source>
</evidence>
<feature type="transmembrane region" description="Helical" evidence="15">
    <location>
        <begin position="146"/>
        <end position="169"/>
    </location>
</feature>
<keyword evidence="8 15" id="KW-0812">Transmembrane</keyword>
<sequence length="771" mass="82069">MKATSQGAFQKENPLDFALPLIILQICLVVVVTRVLAYLLRPLRQPRVIAEIIGGILLGPSALGRSSKFLHNVFPPKSMTVLDTLANLGLLFFLFLVGLELDISAIRRTGKKALAIALAGISAPLGLGIGTSLAFGATIVKGAPQAPFLVFMGVALSITAFPVLARILAELKLLTTDLGRMAMSAAAVNDVAAWILLALAVALSGSGSPIISLWVLLTAAGFVAAIFLFLRPALAWMARRSPEGSPSRSCTFVPPSPSSSPPACHRHHRIHALFGAFLVGIAVPKDGPFAGVLIEKVEDLISGLFLPLYFVSSGLKTNVATIRGAKSWGLLVLVIVNACLGKIGGTVITSLLVKIPVREAVTLGFLMNTKGLVELIVLNIGKDRKVLNDEAFAIMVLMALFTTFITTPIVMAIYKPARPTAPYKRRTVDGGEADGELRVLACFHTNRNIPTLLNLVESSRGTGRGRLVIAPAATACRSSTSGDKAEQMVVAFEAFQQLSSVRVRPMTAISDLDTIHRDVIDSATAKRAAIVVMPYHKMLQHDGTFQSLGSAYHAINKRVLREAPCSVAVLVDRGLGGHAQVSAKNVAFSVAALFFGGPDDREALAYATRMAEHPGVAVTLERFRPSRAQPDEEDAADEAAVEAFKSKVGMVKDGSVRFDERPAQSKAEVMEAINSLSMFSVFVVGRMPPTAPLVEKPDELGPVGSYLASPEFRTSASVLVVKRYDPAANPASKRYDPKARPPAATEEDALDELTGAAVVPVAHSPMNHDIV</sequence>
<dbReference type="Pfam" id="PF23259">
    <property type="entry name" value="CHX17_C"/>
    <property type="match status" value="1"/>
</dbReference>
<accession>B9GEB0</accession>
<evidence type="ECO:0000259" key="18">
    <source>
        <dbReference type="Pfam" id="PF23259"/>
    </source>
</evidence>
<evidence type="ECO:0000256" key="4">
    <source>
        <dbReference type="ARBA" id="ARBA00022448"/>
    </source>
</evidence>
<comment type="similarity">
    <text evidence="14">Belongs to the monovalent cation:proton antiporter 2 (CPA2) transporter (TC 2.A.37) family. CHX (TC 2.A.37.4) subfamily.</text>
</comment>
<keyword evidence="13 15" id="KW-0472">Membrane</keyword>
<protein>
    <submittedName>
        <fullName evidence="19">Uncharacterized protein</fullName>
    </submittedName>
</protein>
<feature type="transmembrane region" description="Helical" evidence="15">
    <location>
        <begin position="48"/>
        <end position="64"/>
    </location>
</feature>
<comment type="function">
    <text evidence="1">May function as sodium-coupled metabolite transporter across the chloroplast envelope.</text>
</comment>
<gene>
    <name evidence="19" type="ORF">OsJ_36882</name>
</gene>
<feature type="transmembrane region" description="Helical" evidence="15">
    <location>
        <begin position="328"/>
        <end position="348"/>
    </location>
</feature>
<name>B9GEB0_ORYSJ</name>
<organism evidence="19">
    <name type="scientific">Oryza sativa subsp. japonica</name>
    <name type="common">Rice</name>
    <dbReference type="NCBI Taxonomy" id="39947"/>
    <lineage>
        <taxon>Eukaryota</taxon>
        <taxon>Viridiplantae</taxon>
        <taxon>Streptophyta</taxon>
        <taxon>Embryophyta</taxon>
        <taxon>Tracheophyta</taxon>
        <taxon>Spermatophyta</taxon>
        <taxon>Magnoliopsida</taxon>
        <taxon>Liliopsida</taxon>
        <taxon>Poales</taxon>
        <taxon>Poaceae</taxon>
        <taxon>BOP clade</taxon>
        <taxon>Oryzoideae</taxon>
        <taxon>Oryzeae</taxon>
        <taxon>Oryzinae</taxon>
        <taxon>Oryza</taxon>
        <taxon>Oryza sativa</taxon>
    </lineage>
</organism>
<evidence type="ECO:0000256" key="2">
    <source>
        <dbReference type="ARBA" id="ARBA00004119"/>
    </source>
</evidence>
<dbReference type="AlphaFoldDB" id="B9GEB0"/>
<dbReference type="Proteomes" id="UP000007752">
    <property type="component" value="Chromosome 12"/>
</dbReference>
<dbReference type="GO" id="GO:1902600">
    <property type="term" value="P:proton transmembrane transport"/>
    <property type="evidence" value="ECO:0007669"/>
    <property type="project" value="InterPro"/>
</dbReference>
<feature type="transmembrane region" description="Helical" evidence="15">
    <location>
        <begin position="392"/>
        <end position="414"/>
    </location>
</feature>
<keyword evidence="9" id="KW-0809">Transit peptide</keyword>
<reference evidence="19" key="2">
    <citation type="submission" date="2008-12" db="EMBL/GenBank/DDBJ databases">
        <title>Improved gene annotation of the rice (Oryza sativa) genomes.</title>
        <authorList>
            <person name="Wang J."/>
            <person name="Li R."/>
            <person name="Fan W."/>
            <person name="Huang Q."/>
            <person name="Zhang J."/>
            <person name="Zhou Y."/>
            <person name="Hu Y."/>
            <person name="Zi S."/>
            <person name="Li J."/>
            <person name="Ni P."/>
            <person name="Zheng H."/>
            <person name="Zhang Y."/>
            <person name="Zhao M."/>
            <person name="Hao Q."/>
            <person name="McDermott J."/>
            <person name="Samudrala R."/>
            <person name="Kristiansen K."/>
            <person name="Wong G.K.-S."/>
        </authorList>
    </citation>
    <scope>NUCLEOTIDE SEQUENCE</scope>
</reference>
<keyword evidence="11 15" id="KW-1133">Transmembrane helix</keyword>
<keyword evidence="5" id="KW-0050">Antiport</keyword>
<dbReference type="GO" id="GO:0009941">
    <property type="term" value="C:chloroplast envelope"/>
    <property type="evidence" value="ECO:0007669"/>
    <property type="project" value="UniProtKB-SubCell"/>
</dbReference>
<evidence type="ECO:0000256" key="10">
    <source>
        <dbReference type="ARBA" id="ARBA00022958"/>
    </source>
</evidence>
<evidence type="ECO:0000256" key="5">
    <source>
        <dbReference type="ARBA" id="ARBA00022449"/>
    </source>
</evidence>
<feature type="transmembrane region" description="Helical" evidence="15">
    <location>
        <begin position="181"/>
        <end position="204"/>
    </location>
</feature>
<evidence type="ECO:0000256" key="13">
    <source>
        <dbReference type="ARBA" id="ARBA00023136"/>
    </source>
</evidence>
<comment type="subcellular location">
    <subcellularLocation>
        <location evidence="3">Membrane</location>
        <topology evidence="3">Multi-pass membrane protein</topology>
    </subcellularLocation>
    <subcellularLocation>
        <location evidence="2">Plastid</location>
        <location evidence="2">Chloroplast envelope</location>
    </subcellularLocation>
</comment>
<evidence type="ECO:0000256" key="3">
    <source>
        <dbReference type="ARBA" id="ARBA00004141"/>
    </source>
</evidence>
<evidence type="ECO:0000256" key="12">
    <source>
        <dbReference type="ARBA" id="ARBA00023065"/>
    </source>
</evidence>
<dbReference type="HOGENOM" id="CLU_005126_6_2_1"/>
<feature type="transmembrane region" description="Helical" evidence="15">
    <location>
        <begin position="17"/>
        <end position="36"/>
    </location>
</feature>
<feature type="domain" description="Cation/H+ exchanger transmembrane" evidence="16">
    <location>
        <begin position="32"/>
        <end position="410"/>
    </location>
</feature>
<keyword evidence="7" id="KW-0934">Plastid</keyword>
<dbReference type="InterPro" id="IPR057290">
    <property type="entry name" value="CHX17_C"/>
</dbReference>
<dbReference type="Gene3D" id="1.20.1530.20">
    <property type="match status" value="1"/>
</dbReference>
<feature type="transmembrane region" description="Helical" evidence="15">
    <location>
        <begin position="113"/>
        <end position="140"/>
    </location>
</feature>
<evidence type="ECO:0000256" key="11">
    <source>
        <dbReference type="ARBA" id="ARBA00022989"/>
    </source>
</evidence>
<feature type="domain" description="Cation/H(+) antiporter central" evidence="17">
    <location>
        <begin position="480"/>
        <end position="585"/>
    </location>
</feature>
<keyword evidence="6" id="KW-0633">Potassium transport</keyword>
<evidence type="ECO:0000256" key="1">
    <source>
        <dbReference type="ARBA" id="ARBA00003198"/>
    </source>
</evidence>
<dbReference type="InterPro" id="IPR006153">
    <property type="entry name" value="Cation/H_exchanger_TM"/>
</dbReference>
<evidence type="ECO:0000256" key="7">
    <source>
        <dbReference type="ARBA" id="ARBA00022640"/>
    </source>
</evidence>
<feature type="transmembrane region" description="Helical" evidence="15">
    <location>
        <begin position="210"/>
        <end position="230"/>
    </location>
</feature>
<proteinExistence type="inferred from homology"/>
<dbReference type="PANTHER" id="PTHR32468">
    <property type="entry name" value="CATION/H + ANTIPORTER"/>
    <property type="match status" value="1"/>
</dbReference>
<dbReference type="Pfam" id="PF00999">
    <property type="entry name" value="Na_H_Exchanger"/>
    <property type="match status" value="1"/>
</dbReference>
<keyword evidence="10" id="KW-0630">Potassium</keyword>
<evidence type="ECO:0000256" key="6">
    <source>
        <dbReference type="ARBA" id="ARBA00022538"/>
    </source>
</evidence>
<dbReference type="InterPro" id="IPR050794">
    <property type="entry name" value="CPA2_transporter"/>
</dbReference>
<keyword evidence="4" id="KW-0813">Transport</keyword>
<dbReference type="InterPro" id="IPR038770">
    <property type="entry name" value="Na+/solute_symporter_sf"/>
</dbReference>
<dbReference type="PANTHER" id="PTHR32468:SF100">
    <property type="entry name" value="OS12G0616500 PROTEIN"/>
    <property type="match status" value="1"/>
</dbReference>
<dbReference type="GO" id="GO:0006885">
    <property type="term" value="P:regulation of pH"/>
    <property type="evidence" value="ECO:0007669"/>
    <property type="project" value="UniProtKB-ARBA"/>
</dbReference>
<evidence type="ECO:0000259" key="17">
    <source>
        <dbReference type="Pfam" id="PF23256"/>
    </source>
</evidence>
<dbReference type="InterPro" id="IPR057291">
    <property type="entry name" value="CHX17_2nd"/>
</dbReference>
<evidence type="ECO:0000256" key="14">
    <source>
        <dbReference type="ARBA" id="ARBA00038341"/>
    </source>
</evidence>
<feature type="transmembrane region" description="Helical" evidence="15">
    <location>
        <begin position="84"/>
        <end position="101"/>
    </location>
</feature>
<feature type="domain" description="Cation/H(+) antiporter C-terminal" evidence="18">
    <location>
        <begin position="588"/>
        <end position="724"/>
    </location>
</feature>
<dbReference type="GO" id="GO:0016020">
    <property type="term" value="C:membrane"/>
    <property type="evidence" value="ECO:0007669"/>
    <property type="project" value="UniProtKB-SubCell"/>
</dbReference>
<keyword evidence="12" id="KW-0406">Ion transport</keyword>
<feature type="transmembrane region" description="Helical" evidence="15">
    <location>
        <begin position="360"/>
        <end position="380"/>
    </location>
</feature>
<dbReference type="GO" id="GO:0015297">
    <property type="term" value="F:antiporter activity"/>
    <property type="evidence" value="ECO:0007669"/>
    <property type="project" value="UniProtKB-KW"/>
</dbReference>
<evidence type="ECO:0000313" key="19">
    <source>
        <dbReference type="EMBL" id="EEE53617.1"/>
    </source>
</evidence>
<dbReference type="EMBL" id="CM000149">
    <property type="protein sequence ID" value="EEE53617.1"/>
    <property type="molecule type" value="Genomic_DNA"/>
</dbReference>
<evidence type="ECO:0000259" key="16">
    <source>
        <dbReference type="Pfam" id="PF00999"/>
    </source>
</evidence>
<dbReference type="GO" id="GO:0006813">
    <property type="term" value="P:potassium ion transport"/>
    <property type="evidence" value="ECO:0007669"/>
    <property type="project" value="UniProtKB-KW"/>
</dbReference>
<dbReference type="Pfam" id="PF23256">
    <property type="entry name" value="CHX17_2nd"/>
    <property type="match status" value="1"/>
</dbReference>
<reference evidence="19" key="1">
    <citation type="journal article" date="2005" name="PLoS Biol.">
        <title>The genomes of Oryza sativa: a history of duplications.</title>
        <authorList>
            <person name="Yu J."/>
            <person name="Wang J."/>
            <person name="Lin W."/>
            <person name="Li S."/>
            <person name="Li H."/>
            <person name="Zhou J."/>
            <person name="Ni P."/>
            <person name="Dong W."/>
            <person name="Hu S."/>
            <person name="Zeng C."/>
            <person name="Zhang J."/>
            <person name="Zhang Y."/>
            <person name="Li R."/>
            <person name="Xu Z."/>
            <person name="Li S."/>
            <person name="Li X."/>
            <person name="Zheng H."/>
            <person name="Cong L."/>
            <person name="Lin L."/>
            <person name="Yin J."/>
            <person name="Geng J."/>
            <person name="Li G."/>
            <person name="Shi J."/>
            <person name="Liu J."/>
            <person name="Lv H."/>
            <person name="Li J."/>
            <person name="Wang J."/>
            <person name="Deng Y."/>
            <person name="Ran L."/>
            <person name="Shi X."/>
            <person name="Wang X."/>
            <person name="Wu Q."/>
            <person name="Li C."/>
            <person name="Ren X."/>
            <person name="Wang J."/>
            <person name="Wang X."/>
            <person name="Li D."/>
            <person name="Liu D."/>
            <person name="Zhang X."/>
            <person name="Ji Z."/>
            <person name="Zhao W."/>
            <person name="Sun Y."/>
            <person name="Zhang Z."/>
            <person name="Bao J."/>
            <person name="Han Y."/>
            <person name="Dong L."/>
            <person name="Ji J."/>
            <person name="Chen P."/>
            <person name="Wu S."/>
            <person name="Liu J."/>
            <person name="Xiao Y."/>
            <person name="Bu D."/>
            <person name="Tan J."/>
            <person name="Yang L."/>
            <person name="Ye C."/>
            <person name="Zhang J."/>
            <person name="Xu J."/>
            <person name="Zhou Y."/>
            <person name="Yu Y."/>
            <person name="Zhang B."/>
            <person name="Zhuang S."/>
            <person name="Wei H."/>
            <person name="Liu B."/>
            <person name="Lei M."/>
            <person name="Yu H."/>
            <person name="Li Y."/>
            <person name="Xu H."/>
            <person name="Wei S."/>
            <person name="He X."/>
            <person name="Fang L."/>
            <person name="Zhang Z."/>
            <person name="Zhang Y."/>
            <person name="Huang X."/>
            <person name="Su Z."/>
            <person name="Tong W."/>
            <person name="Li J."/>
            <person name="Tong Z."/>
            <person name="Li S."/>
            <person name="Ye J."/>
            <person name="Wang L."/>
            <person name="Fang L."/>
            <person name="Lei T."/>
            <person name="Chen C."/>
            <person name="Chen H."/>
            <person name="Xu Z."/>
            <person name="Li H."/>
            <person name="Huang H."/>
            <person name="Zhang F."/>
            <person name="Xu H."/>
            <person name="Li N."/>
            <person name="Zhao C."/>
            <person name="Li S."/>
            <person name="Dong L."/>
            <person name="Huang Y."/>
            <person name="Li L."/>
            <person name="Xi Y."/>
            <person name="Qi Q."/>
            <person name="Li W."/>
            <person name="Zhang B."/>
            <person name="Hu W."/>
            <person name="Zhang Y."/>
            <person name="Tian X."/>
            <person name="Jiao Y."/>
            <person name="Liang X."/>
            <person name="Jin J."/>
            <person name="Gao L."/>
            <person name="Zheng W."/>
            <person name="Hao B."/>
            <person name="Liu S."/>
            <person name="Wang W."/>
            <person name="Yuan L."/>
            <person name="Cao M."/>
            <person name="McDermott J."/>
            <person name="Samudrala R."/>
            <person name="Wang J."/>
            <person name="Wong G.K."/>
            <person name="Yang H."/>
        </authorList>
    </citation>
    <scope>NUCLEOTIDE SEQUENCE [LARGE SCALE GENOMIC DNA]</scope>
</reference>
<dbReference type="FunFam" id="1.20.1530.20:FF:000003">
    <property type="entry name" value="Cation/H(+) antiporter 15"/>
    <property type="match status" value="1"/>
</dbReference>
<evidence type="ECO:0000256" key="15">
    <source>
        <dbReference type="SAM" id="Phobius"/>
    </source>
</evidence>
<evidence type="ECO:0000256" key="8">
    <source>
        <dbReference type="ARBA" id="ARBA00022692"/>
    </source>
</evidence>